<dbReference type="PANTHER" id="PTHR45657">
    <property type="entry name" value="CRAL-TRIO DOMAIN-CONTAINING PROTEIN YKL091C-RELATED"/>
    <property type="match status" value="1"/>
</dbReference>
<dbReference type="AlphaFoldDB" id="A0A976IKZ1"/>
<protein>
    <recommendedName>
        <fullName evidence="1">CRAL-TRIO domain-containing protein</fullName>
    </recommendedName>
</protein>
<dbReference type="Pfam" id="PF00650">
    <property type="entry name" value="CRAL_TRIO"/>
    <property type="match status" value="1"/>
</dbReference>
<gene>
    <name evidence="2" type="ORF">CCR75_009352</name>
</gene>
<dbReference type="KEGG" id="blac:94353064"/>
<sequence length="104" mass="12344">MRDMGVEAFKFDRRCTGMMQRHYPQRLFRIFINVPSWFGMAWKGVKPLLNEATRGKTNISTEGETAAALFYFVTLKICRKNMVELVLVWTDVKYTRRINVFNER</sequence>
<dbReference type="InterPro" id="IPR036865">
    <property type="entry name" value="CRAL-TRIO_dom_sf"/>
</dbReference>
<dbReference type="SUPFAM" id="SSF52087">
    <property type="entry name" value="CRAL/TRIO domain"/>
    <property type="match status" value="1"/>
</dbReference>
<feature type="domain" description="CRAL-TRIO" evidence="1">
    <location>
        <begin position="3"/>
        <end position="74"/>
    </location>
</feature>
<evidence type="ECO:0000313" key="3">
    <source>
        <dbReference type="Proteomes" id="UP000294530"/>
    </source>
</evidence>
<comment type="caution">
    <text evidence="2">The sequence shown here is derived from an EMBL/GenBank/DDBJ whole genome shotgun (WGS) entry which is preliminary data.</text>
</comment>
<reference evidence="2 3" key="1">
    <citation type="journal article" date="2021" name="Genome Biol.">
        <title>AFLAP: assembly-free linkage analysis pipeline using k-mers from genome sequencing data.</title>
        <authorList>
            <person name="Fletcher K."/>
            <person name="Zhang L."/>
            <person name="Gil J."/>
            <person name="Han R."/>
            <person name="Cavanaugh K."/>
            <person name="Michelmore R."/>
        </authorList>
    </citation>
    <scope>NUCLEOTIDE SEQUENCE [LARGE SCALE GENOMIC DNA]</scope>
    <source>
        <strain evidence="2 3">SF5</strain>
    </source>
</reference>
<dbReference type="PANTHER" id="PTHR45657:SF1">
    <property type="entry name" value="CRAL-TRIO DOMAIN-CONTAINING PROTEIN YKL091C-RELATED"/>
    <property type="match status" value="1"/>
</dbReference>
<dbReference type="GeneID" id="94353064"/>
<organism evidence="2 3">
    <name type="scientific">Bremia lactucae</name>
    <name type="common">Lettuce downy mildew</name>
    <dbReference type="NCBI Taxonomy" id="4779"/>
    <lineage>
        <taxon>Eukaryota</taxon>
        <taxon>Sar</taxon>
        <taxon>Stramenopiles</taxon>
        <taxon>Oomycota</taxon>
        <taxon>Peronosporomycetes</taxon>
        <taxon>Peronosporales</taxon>
        <taxon>Peronosporaceae</taxon>
        <taxon>Bremia</taxon>
    </lineage>
</organism>
<dbReference type="CDD" id="cd00170">
    <property type="entry name" value="SEC14"/>
    <property type="match status" value="1"/>
</dbReference>
<evidence type="ECO:0000259" key="1">
    <source>
        <dbReference type="Pfam" id="PF00650"/>
    </source>
</evidence>
<dbReference type="OrthoDB" id="1434354at2759"/>
<dbReference type="EMBL" id="SHOA02000036">
    <property type="protein sequence ID" value="TDH73685.1"/>
    <property type="molecule type" value="Genomic_DNA"/>
</dbReference>
<keyword evidence="3" id="KW-1185">Reference proteome</keyword>
<dbReference type="InterPro" id="IPR051026">
    <property type="entry name" value="PI/PC_transfer"/>
</dbReference>
<dbReference type="InterPro" id="IPR001251">
    <property type="entry name" value="CRAL-TRIO_dom"/>
</dbReference>
<dbReference type="Proteomes" id="UP000294530">
    <property type="component" value="Unassembled WGS sequence"/>
</dbReference>
<name>A0A976IKZ1_BRELC</name>
<proteinExistence type="predicted"/>
<evidence type="ECO:0000313" key="2">
    <source>
        <dbReference type="EMBL" id="TDH73685.1"/>
    </source>
</evidence>
<dbReference type="Gene3D" id="3.40.525.10">
    <property type="entry name" value="CRAL-TRIO lipid binding domain"/>
    <property type="match status" value="1"/>
</dbReference>
<accession>A0A976IKZ1</accession>
<dbReference type="RefSeq" id="XP_067823183.1">
    <property type="nucleotide sequence ID" value="XM_067967393.1"/>
</dbReference>